<feature type="compositionally biased region" description="Basic residues" evidence="6">
    <location>
        <begin position="1"/>
        <end position="21"/>
    </location>
</feature>
<dbReference type="InterPro" id="IPR012951">
    <property type="entry name" value="BBE"/>
</dbReference>
<proteinExistence type="inferred from homology"/>
<sequence length="495" mass="53388">MSAQVKRRPQRHRNGPWHRRAVREDRTTGDAMSTAIETGRVAHRELTDVRGRLTGPEDPGYDEARKVYNAMIDRRPALIARCADADDVARVVGFAREHGLPLAVRGGGHNGGGLGVVDDGVVIDLGDLREVTVDPQARTARVGGGCTWGEVDRATNAYGLATPSGIISTTGVGGLTLGGGLGHLTRAFGLAIDNLLEVEMVLADGERVSASAAEHPDLFWAVRGGGGNFGVVTSFLFRLHELDTVVAGPTFWPVEQTAEVLAAYRDFLPSAPRALNGFFLVGAVPPAPPFPEELHLRTICGVVWCHVGTPEHAAADMAPFLAALPEPLLHAPAPMPHPMLQSAFDGLYPPGDQWYWRADFVKEIPDEAVAIHADFGARLPTWKSTMHLYPVDGAAHDAGPADTAWSYRDALWGSVFAGVDADPANVGRISAWSKEYFGALHPYSAGGAYVNMMMDEGEERVRASYRGNYERLARVKAQYDPGNLFRVNQNIRPVG</sequence>
<dbReference type="InterPro" id="IPR016169">
    <property type="entry name" value="FAD-bd_PCMH_sub2"/>
</dbReference>
<dbReference type="PROSITE" id="PS51387">
    <property type="entry name" value="FAD_PCMH"/>
    <property type="match status" value="1"/>
</dbReference>
<feature type="domain" description="FAD-binding PCMH-type" evidence="7">
    <location>
        <begin position="71"/>
        <end position="242"/>
    </location>
</feature>
<dbReference type="InterPro" id="IPR006093">
    <property type="entry name" value="Oxy_OxRdtase_FAD_BS"/>
</dbReference>
<gene>
    <name evidence="8" type="ORF">E1212_16220</name>
</gene>
<feature type="region of interest" description="Disordered" evidence="6">
    <location>
        <begin position="1"/>
        <end position="31"/>
    </location>
</feature>
<dbReference type="Proteomes" id="UP000295621">
    <property type="component" value="Unassembled WGS sequence"/>
</dbReference>
<name>A0A4R4RKF9_9ACTN</name>
<protein>
    <submittedName>
        <fullName evidence="8">FAD-binding oxidoreductase</fullName>
    </submittedName>
</protein>
<evidence type="ECO:0000256" key="2">
    <source>
        <dbReference type="ARBA" id="ARBA00005466"/>
    </source>
</evidence>
<dbReference type="EMBL" id="SMKL01000034">
    <property type="protein sequence ID" value="TDC50118.1"/>
    <property type="molecule type" value="Genomic_DNA"/>
</dbReference>
<dbReference type="PROSITE" id="PS00862">
    <property type="entry name" value="OX2_COVAL_FAD"/>
    <property type="match status" value="1"/>
</dbReference>
<dbReference type="InterPro" id="IPR050416">
    <property type="entry name" value="FAD-linked_Oxidoreductase"/>
</dbReference>
<dbReference type="PANTHER" id="PTHR42973:SF39">
    <property type="entry name" value="FAD-BINDING PCMH-TYPE DOMAIN-CONTAINING PROTEIN"/>
    <property type="match status" value="1"/>
</dbReference>
<dbReference type="Pfam" id="PF01565">
    <property type="entry name" value="FAD_binding_4"/>
    <property type="match status" value="1"/>
</dbReference>
<keyword evidence="3" id="KW-0285">Flavoprotein</keyword>
<dbReference type="InterPro" id="IPR006094">
    <property type="entry name" value="Oxid_FAD_bind_N"/>
</dbReference>
<dbReference type="InterPro" id="IPR016166">
    <property type="entry name" value="FAD-bd_PCMH"/>
</dbReference>
<accession>A0A4R4RKF9</accession>
<organism evidence="8 9">
    <name type="scientific">Jiangella ureilytica</name>
    <dbReference type="NCBI Taxonomy" id="2530374"/>
    <lineage>
        <taxon>Bacteria</taxon>
        <taxon>Bacillati</taxon>
        <taxon>Actinomycetota</taxon>
        <taxon>Actinomycetes</taxon>
        <taxon>Jiangellales</taxon>
        <taxon>Jiangellaceae</taxon>
        <taxon>Jiangella</taxon>
    </lineage>
</organism>
<dbReference type="InterPro" id="IPR036318">
    <property type="entry name" value="FAD-bd_PCMH-like_sf"/>
</dbReference>
<dbReference type="Gene3D" id="3.30.43.10">
    <property type="entry name" value="Uridine Diphospho-n-acetylenolpyruvylglucosamine Reductase, domain 2"/>
    <property type="match status" value="1"/>
</dbReference>
<evidence type="ECO:0000256" key="6">
    <source>
        <dbReference type="SAM" id="MobiDB-lite"/>
    </source>
</evidence>
<keyword evidence="4" id="KW-0274">FAD</keyword>
<comment type="cofactor">
    <cofactor evidence="1">
        <name>FAD</name>
        <dbReference type="ChEBI" id="CHEBI:57692"/>
    </cofactor>
</comment>
<dbReference type="Gene3D" id="3.30.465.10">
    <property type="match status" value="1"/>
</dbReference>
<evidence type="ECO:0000313" key="8">
    <source>
        <dbReference type="EMBL" id="TDC50118.1"/>
    </source>
</evidence>
<reference evidence="8 9" key="1">
    <citation type="submission" date="2019-02" db="EMBL/GenBank/DDBJ databases">
        <title>Draft genome sequences of novel Actinobacteria.</title>
        <authorList>
            <person name="Sahin N."/>
            <person name="Ay H."/>
            <person name="Saygin H."/>
        </authorList>
    </citation>
    <scope>NUCLEOTIDE SEQUENCE [LARGE SCALE GENOMIC DNA]</scope>
    <source>
        <strain evidence="8 9">KC603</strain>
    </source>
</reference>
<evidence type="ECO:0000256" key="4">
    <source>
        <dbReference type="ARBA" id="ARBA00022827"/>
    </source>
</evidence>
<dbReference type="OrthoDB" id="9775082at2"/>
<dbReference type="Gene3D" id="3.40.462.20">
    <property type="match status" value="1"/>
</dbReference>
<dbReference type="InterPro" id="IPR016167">
    <property type="entry name" value="FAD-bd_PCMH_sub1"/>
</dbReference>
<dbReference type="GO" id="GO:0071949">
    <property type="term" value="F:FAD binding"/>
    <property type="evidence" value="ECO:0007669"/>
    <property type="project" value="InterPro"/>
</dbReference>
<evidence type="ECO:0000259" key="7">
    <source>
        <dbReference type="PROSITE" id="PS51387"/>
    </source>
</evidence>
<evidence type="ECO:0000256" key="5">
    <source>
        <dbReference type="ARBA" id="ARBA00023002"/>
    </source>
</evidence>
<keyword evidence="9" id="KW-1185">Reference proteome</keyword>
<dbReference type="GO" id="GO:0016491">
    <property type="term" value="F:oxidoreductase activity"/>
    <property type="evidence" value="ECO:0007669"/>
    <property type="project" value="UniProtKB-KW"/>
</dbReference>
<comment type="similarity">
    <text evidence="2">Belongs to the oxygen-dependent FAD-linked oxidoreductase family.</text>
</comment>
<evidence type="ECO:0000256" key="1">
    <source>
        <dbReference type="ARBA" id="ARBA00001974"/>
    </source>
</evidence>
<dbReference type="Pfam" id="PF08031">
    <property type="entry name" value="BBE"/>
    <property type="match status" value="1"/>
</dbReference>
<keyword evidence="5" id="KW-0560">Oxidoreductase</keyword>
<evidence type="ECO:0000256" key="3">
    <source>
        <dbReference type="ARBA" id="ARBA00022630"/>
    </source>
</evidence>
<evidence type="ECO:0000313" key="9">
    <source>
        <dbReference type="Proteomes" id="UP000295621"/>
    </source>
</evidence>
<dbReference type="SUPFAM" id="SSF56176">
    <property type="entry name" value="FAD-binding/transporter-associated domain-like"/>
    <property type="match status" value="1"/>
</dbReference>
<dbReference type="PANTHER" id="PTHR42973">
    <property type="entry name" value="BINDING OXIDOREDUCTASE, PUTATIVE (AFU_ORTHOLOGUE AFUA_1G17690)-RELATED"/>
    <property type="match status" value="1"/>
</dbReference>
<comment type="caution">
    <text evidence="8">The sequence shown here is derived from an EMBL/GenBank/DDBJ whole genome shotgun (WGS) entry which is preliminary data.</text>
</comment>
<dbReference type="AlphaFoldDB" id="A0A4R4RKF9"/>